<evidence type="ECO:0008006" key="4">
    <source>
        <dbReference type="Google" id="ProtNLM"/>
    </source>
</evidence>
<feature type="compositionally biased region" description="Polar residues" evidence="1">
    <location>
        <begin position="261"/>
        <end position="271"/>
    </location>
</feature>
<feature type="region of interest" description="Disordered" evidence="1">
    <location>
        <begin position="199"/>
        <end position="271"/>
    </location>
</feature>
<reference evidence="2 3" key="2">
    <citation type="journal article" date="2015" name="Eukaryot. Cell">
        <title>Asexual propagation of a virulent clone complex in a human and feline outbreak of sporotrichosis.</title>
        <authorList>
            <person name="Teixeira Mde M."/>
            <person name="Rodrigues A.M."/>
            <person name="Tsui C.K."/>
            <person name="de Almeida L.G."/>
            <person name="Van Diepeningen A.D."/>
            <person name="van den Ende B.G."/>
            <person name="Fernandes G.F."/>
            <person name="Kano R."/>
            <person name="Hamelin R.C."/>
            <person name="Lopes-Bezerra L.M."/>
            <person name="Vasconcelos A.T."/>
            <person name="de Hoog S."/>
            <person name="de Camargo Z.P."/>
            <person name="Felipe M.S."/>
        </authorList>
    </citation>
    <scope>NUCLEOTIDE SEQUENCE [LARGE SCALE GENOMIC DNA]</scope>
    <source>
        <strain evidence="2 3">1099-18</strain>
    </source>
</reference>
<evidence type="ECO:0000313" key="3">
    <source>
        <dbReference type="Proteomes" id="UP000033710"/>
    </source>
</evidence>
<name>A0A0F2LV79_SPOSC</name>
<feature type="compositionally biased region" description="Polar residues" evidence="1">
    <location>
        <begin position="19"/>
        <end position="43"/>
    </location>
</feature>
<dbReference type="KEGG" id="ssck:SPSK_01056"/>
<dbReference type="Proteomes" id="UP000033710">
    <property type="component" value="Unassembled WGS sequence"/>
</dbReference>
<reference evidence="2 3" key="1">
    <citation type="journal article" date="2014" name="BMC Genomics">
        <title>Comparative genomics of the major fungal agents of human and animal Sporotrichosis: Sporothrix schenckii and Sporothrix brasiliensis.</title>
        <authorList>
            <person name="Teixeira M.M."/>
            <person name="de Almeida L.G."/>
            <person name="Kubitschek-Barreira P."/>
            <person name="Alves F.L."/>
            <person name="Kioshima E.S."/>
            <person name="Abadio A.K."/>
            <person name="Fernandes L."/>
            <person name="Derengowski L.S."/>
            <person name="Ferreira K.S."/>
            <person name="Souza R.C."/>
            <person name="Ruiz J.C."/>
            <person name="de Andrade N.C."/>
            <person name="Paes H.C."/>
            <person name="Nicola A.M."/>
            <person name="Albuquerque P."/>
            <person name="Gerber A.L."/>
            <person name="Martins V.P."/>
            <person name="Peconick L.D."/>
            <person name="Neto A.V."/>
            <person name="Chaucanez C.B."/>
            <person name="Silva P.A."/>
            <person name="Cunha O.L."/>
            <person name="de Oliveira F.F."/>
            <person name="dos Santos T.C."/>
            <person name="Barros A.L."/>
            <person name="Soares M.A."/>
            <person name="de Oliveira L.M."/>
            <person name="Marini M.M."/>
            <person name="Villalobos-Duno H."/>
            <person name="Cunha M.M."/>
            <person name="de Hoog S."/>
            <person name="da Silveira J.F."/>
            <person name="Henrissat B."/>
            <person name="Nino-Vega G.A."/>
            <person name="Cisalpino P.S."/>
            <person name="Mora-Montes H.M."/>
            <person name="Almeida S.R."/>
            <person name="Stajich J.E."/>
            <person name="Lopes-Bezerra L.M."/>
            <person name="Vasconcelos A.T."/>
            <person name="Felipe M.S."/>
        </authorList>
    </citation>
    <scope>NUCLEOTIDE SEQUENCE [LARGE SCALE GENOMIC DNA]</scope>
    <source>
        <strain evidence="2 3">1099-18</strain>
    </source>
</reference>
<feature type="compositionally biased region" description="Low complexity" evidence="1">
    <location>
        <begin position="50"/>
        <end position="59"/>
    </location>
</feature>
<sequence length="631" mass="69327">MHPAPSLLEAPPFRDDSRQTQQRPMSAGSAATDQGRTPSTPSSPHMRLDATTSTSPTVTTVTSGSAAAATVAESTGDAQPYIAGDEVSPTFAAQAIFSVKDGSDLEGIRRPSRRRTGPLSASQREKAALIRKLGACIDCRRRRVALSLLGGGGTKVAASEKKRMQAIDAYVILIFRKQCHPNHHNMTWEDAVRKYKSHSPTQEYSPLAGRPISPARGGRVSFGQSDAQDMEIDTTPTPTTPHRMAEQQHQSPPLSQLPQQRNAQHQPPHSRTLLQAQAKPHPIPLPPPISRRLSVGTEARLRTPLPSGPSGRSLEKLASAALPGIESLSGDLQNAAARIINSTNPSRTRYDAVQVMILVWSNDTDYEVRDAIDDLAELFEKKYNYSVDIKAIPVGAQSPYRWLLHTASQFINNRDSRDTLKIVYYVGHTSMEKGSTQTTTIRWSGIQQVLEDATSDTLMIMDAAFYPCSKMARREGVFELVAASAGEDPKRALGRVAFTRALIDELSTRLNQKFRGPLSAFSAAELHVRLMSNYPRIIEDRNPDKERLTSFPAPLHILITSDARLPSILLAPSRKPLPTSPEATTPGTQLNLTLRLVDGAVDKPGWIEWMRLLPEGVREVKCESPYRNAFR</sequence>
<feature type="compositionally biased region" description="Low complexity" evidence="1">
    <location>
        <begin position="247"/>
        <end position="260"/>
    </location>
</feature>
<accession>A0A0F2LV79</accession>
<feature type="region of interest" description="Disordered" evidence="1">
    <location>
        <begin position="104"/>
        <end position="123"/>
    </location>
</feature>
<dbReference type="AlphaFoldDB" id="A0A0F2LV79"/>
<comment type="caution">
    <text evidence="2">The sequence shown here is derived from an EMBL/GenBank/DDBJ whole genome shotgun (WGS) entry which is preliminary data.</text>
</comment>
<dbReference type="VEuPathDB" id="FungiDB:SPSK_01056"/>
<protein>
    <recommendedName>
        <fullName evidence="4">Tyrosine-protein phosphatase non-receptor type 6</fullName>
    </recommendedName>
</protein>
<dbReference type="RefSeq" id="XP_016584044.1">
    <property type="nucleotide sequence ID" value="XM_016727987.1"/>
</dbReference>
<dbReference type="GeneID" id="27663264"/>
<evidence type="ECO:0000313" key="2">
    <source>
        <dbReference type="EMBL" id="KJR81368.1"/>
    </source>
</evidence>
<proteinExistence type="predicted"/>
<dbReference type="OrthoDB" id="3921198at2759"/>
<gene>
    <name evidence="2" type="ORF">SPSK_01056</name>
</gene>
<organism evidence="2 3">
    <name type="scientific">Sporothrix schenckii 1099-18</name>
    <dbReference type="NCBI Taxonomy" id="1397361"/>
    <lineage>
        <taxon>Eukaryota</taxon>
        <taxon>Fungi</taxon>
        <taxon>Dikarya</taxon>
        <taxon>Ascomycota</taxon>
        <taxon>Pezizomycotina</taxon>
        <taxon>Sordariomycetes</taxon>
        <taxon>Sordariomycetidae</taxon>
        <taxon>Ophiostomatales</taxon>
        <taxon>Ophiostomataceae</taxon>
        <taxon>Sporothrix</taxon>
    </lineage>
</organism>
<feature type="region of interest" description="Disordered" evidence="1">
    <location>
        <begin position="1"/>
        <end position="59"/>
    </location>
</feature>
<dbReference type="EMBL" id="AXCR01000011">
    <property type="protein sequence ID" value="KJR81368.1"/>
    <property type="molecule type" value="Genomic_DNA"/>
</dbReference>
<evidence type="ECO:0000256" key="1">
    <source>
        <dbReference type="SAM" id="MobiDB-lite"/>
    </source>
</evidence>